<dbReference type="SUPFAM" id="SSF101874">
    <property type="entry name" value="YceI-like"/>
    <property type="match status" value="1"/>
</dbReference>
<dbReference type="Gene3D" id="2.40.128.110">
    <property type="entry name" value="Lipid/polyisoprenoid-binding, YceI-like"/>
    <property type="match status" value="1"/>
</dbReference>
<dbReference type="SMART" id="SM00867">
    <property type="entry name" value="YceI"/>
    <property type="match status" value="1"/>
</dbReference>
<evidence type="ECO:0000313" key="4">
    <source>
        <dbReference type="Proteomes" id="UP001156670"/>
    </source>
</evidence>
<reference evidence="4" key="1">
    <citation type="journal article" date="2019" name="Int. J. Syst. Evol. Microbiol.">
        <title>The Global Catalogue of Microorganisms (GCM) 10K type strain sequencing project: providing services to taxonomists for standard genome sequencing and annotation.</title>
        <authorList>
            <consortium name="The Broad Institute Genomics Platform"/>
            <consortium name="The Broad Institute Genome Sequencing Center for Infectious Disease"/>
            <person name="Wu L."/>
            <person name="Ma J."/>
        </authorList>
    </citation>
    <scope>NUCLEOTIDE SEQUENCE [LARGE SCALE GENOMIC DNA]</scope>
    <source>
        <strain evidence="4">NBRC 111980</strain>
    </source>
</reference>
<evidence type="ECO:0000259" key="2">
    <source>
        <dbReference type="SMART" id="SM00867"/>
    </source>
</evidence>
<dbReference type="EMBL" id="BSOB01000008">
    <property type="protein sequence ID" value="GLQ92004.1"/>
    <property type="molecule type" value="Genomic_DNA"/>
</dbReference>
<organism evidence="3 4">
    <name type="scientific">Dyella acidisoli</name>
    <dbReference type="NCBI Taxonomy" id="1867834"/>
    <lineage>
        <taxon>Bacteria</taxon>
        <taxon>Pseudomonadati</taxon>
        <taxon>Pseudomonadota</taxon>
        <taxon>Gammaproteobacteria</taxon>
        <taxon>Lysobacterales</taxon>
        <taxon>Rhodanobacteraceae</taxon>
        <taxon>Dyella</taxon>
    </lineage>
</organism>
<protein>
    <recommendedName>
        <fullName evidence="2">Lipid/polyisoprenoid-binding YceI-like domain-containing protein</fullName>
    </recommendedName>
</protein>
<dbReference type="PANTHER" id="PTHR34406">
    <property type="entry name" value="PROTEIN YCEI"/>
    <property type="match status" value="1"/>
</dbReference>
<comment type="caution">
    <text evidence="3">The sequence shown here is derived from an EMBL/GenBank/DDBJ whole genome shotgun (WGS) entry which is preliminary data.</text>
</comment>
<gene>
    <name evidence="3" type="ORF">GCM10007901_09550</name>
</gene>
<accession>A0ABQ5XLC7</accession>
<evidence type="ECO:0000256" key="1">
    <source>
        <dbReference type="SAM" id="SignalP"/>
    </source>
</evidence>
<dbReference type="Proteomes" id="UP001156670">
    <property type="component" value="Unassembled WGS sequence"/>
</dbReference>
<feature type="chain" id="PRO_5046577203" description="Lipid/polyisoprenoid-binding YceI-like domain-containing protein" evidence="1">
    <location>
        <begin position="23"/>
        <end position="193"/>
    </location>
</feature>
<feature type="domain" description="Lipid/polyisoprenoid-binding YceI-like" evidence="2">
    <location>
        <begin position="28"/>
        <end position="189"/>
    </location>
</feature>
<dbReference type="InterPro" id="IPR036761">
    <property type="entry name" value="TTHA0802/YceI-like_sf"/>
</dbReference>
<feature type="signal peptide" evidence="1">
    <location>
        <begin position="1"/>
        <end position="22"/>
    </location>
</feature>
<proteinExistence type="predicted"/>
<dbReference type="PANTHER" id="PTHR34406:SF1">
    <property type="entry name" value="PROTEIN YCEI"/>
    <property type="match status" value="1"/>
</dbReference>
<keyword evidence="1" id="KW-0732">Signal</keyword>
<evidence type="ECO:0000313" key="3">
    <source>
        <dbReference type="EMBL" id="GLQ92004.1"/>
    </source>
</evidence>
<keyword evidence="4" id="KW-1185">Reference proteome</keyword>
<name>A0ABQ5XLC7_9GAMM</name>
<sequence>MLQRDTTWHLAFLLLFPLSLLAATNKTDFRIDPDTSQAMFRVRLLWLESVNGHFTHVDGDLAPGPNPGSWVVNATIPVDSVAMPTSRMRQWVLAPSFFDAQHHPTIHFVSNPIAQNELDDGGTLTGYLTLRGVTAPIHFALQPAHCAQLAPAPCRILLRGNLQRSTFGMTSNRLALSDSVDLNLSITLQRETR</sequence>
<dbReference type="InterPro" id="IPR007372">
    <property type="entry name" value="Lipid/polyisoprenoid-bd_YceI"/>
</dbReference>
<dbReference type="Pfam" id="PF04264">
    <property type="entry name" value="YceI"/>
    <property type="match status" value="1"/>
</dbReference>